<comment type="function">
    <text evidence="3">Regulates mitochondrial small subunit maturation by controlling 15S rRNA 5'-end processing. Localizes to the 5' precursor of the 15S rRNA in a position that is subsequently occupied by mS47 in the mature yeast mtSSU. Uses structure and sequence-specific RNA recognition, binding to a single-stranded region of the precursor and specifically recognizing bases -6 to -1. The exchange of Ccm1 for mS47 is coupled to the irreversible removal of precursor rRNA that is accompanied by conformational changes of the mitoribosomal proteins uS5m and mS26. These conformational changes signal completion of 5'-end rRNA processing through protection of the mature 5'-end of the 15S rRNA and stabilization of mS47. The removal of the 5' precursor together with the dissociation of Ccm1 may be catalyzed by the 5'-3' exoribonuclease Pet127. Involved in the specific removal of group I introns in mitochondrial encoded transcripts.</text>
</comment>
<keyword evidence="9" id="KW-1185">Reference proteome</keyword>
<dbReference type="STRING" id="759272.G0S484"/>
<evidence type="ECO:0000256" key="3">
    <source>
        <dbReference type="ARBA" id="ARBA00044493"/>
    </source>
</evidence>
<keyword evidence="2" id="KW-0677">Repeat</keyword>
<feature type="region of interest" description="Disordered" evidence="6">
    <location>
        <begin position="210"/>
        <end position="246"/>
    </location>
</feature>
<feature type="compositionally biased region" description="Basic and acidic residues" evidence="6">
    <location>
        <begin position="149"/>
        <end position="170"/>
    </location>
</feature>
<dbReference type="Pfam" id="PF24603">
    <property type="entry name" value="TPR_30"/>
    <property type="match status" value="1"/>
</dbReference>
<evidence type="ECO:0000256" key="5">
    <source>
        <dbReference type="PROSITE-ProRule" id="PRU00708"/>
    </source>
</evidence>
<dbReference type="GeneID" id="18257145"/>
<feature type="repeat" description="PPR" evidence="5">
    <location>
        <begin position="970"/>
        <end position="1005"/>
    </location>
</feature>
<dbReference type="Pfam" id="PF13041">
    <property type="entry name" value="PPR_2"/>
    <property type="match status" value="1"/>
</dbReference>
<dbReference type="EMBL" id="GL988041">
    <property type="protein sequence ID" value="EGS21258.1"/>
    <property type="molecule type" value="Genomic_DNA"/>
</dbReference>
<dbReference type="FunFam" id="1.25.40.10:FF:001206">
    <property type="entry name" value="Pentatricopeptide repeat protein (AFU_orthologue AFUA_5G10660)"/>
    <property type="match status" value="1"/>
</dbReference>
<dbReference type="OrthoDB" id="411857at2759"/>
<organism evidence="9">
    <name type="scientific">Chaetomium thermophilum (strain DSM 1495 / CBS 144.50 / IMI 039719)</name>
    <name type="common">Thermochaetoides thermophila</name>
    <dbReference type="NCBI Taxonomy" id="759272"/>
    <lineage>
        <taxon>Eukaryota</taxon>
        <taxon>Fungi</taxon>
        <taxon>Dikarya</taxon>
        <taxon>Ascomycota</taxon>
        <taxon>Pezizomycotina</taxon>
        <taxon>Sordariomycetes</taxon>
        <taxon>Sordariomycetidae</taxon>
        <taxon>Sordariales</taxon>
        <taxon>Chaetomiaceae</taxon>
        <taxon>Thermochaetoides</taxon>
    </lineage>
</organism>
<feature type="domain" description="Tetratricopeptide repeat" evidence="7">
    <location>
        <begin position="526"/>
        <end position="622"/>
    </location>
</feature>
<dbReference type="GO" id="GO:0031930">
    <property type="term" value="P:mitochondria-nucleus signaling pathway"/>
    <property type="evidence" value="ECO:0007669"/>
    <property type="project" value="TreeGrafter"/>
</dbReference>
<dbReference type="InterPro" id="IPR002885">
    <property type="entry name" value="PPR_rpt"/>
</dbReference>
<dbReference type="FunFam" id="1.25.40.10:FF:000266">
    <property type="entry name" value="Pentatricopeptide repeat domain-containing protein"/>
    <property type="match status" value="1"/>
</dbReference>
<feature type="repeat" description="PPR" evidence="5">
    <location>
        <begin position="934"/>
        <end position="964"/>
    </location>
</feature>
<dbReference type="AlphaFoldDB" id="G0S484"/>
<evidence type="ECO:0000259" key="7">
    <source>
        <dbReference type="Pfam" id="PF24603"/>
    </source>
</evidence>
<reference evidence="8 9" key="1">
    <citation type="journal article" date="2011" name="Cell">
        <title>Insight into structure and assembly of the nuclear pore complex by utilizing the genome of a eukaryotic thermophile.</title>
        <authorList>
            <person name="Amlacher S."/>
            <person name="Sarges P."/>
            <person name="Flemming D."/>
            <person name="van Noort V."/>
            <person name="Kunze R."/>
            <person name="Devos D.P."/>
            <person name="Arumugam M."/>
            <person name="Bork P."/>
            <person name="Hurt E."/>
        </authorList>
    </citation>
    <scope>NUCLEOTIDE SEQUENCE [LARGE SCALE GENOMIC DNA]</scope>
    <source>
        <strain evidence="9">DSM 1495 / CBS 144.50 / IMI 039719</strain>
    </source>
</reference>
<name>G0S484_CHATD</name>
<evidence type="ECO:0000256" key="6">
    <source>
        <dbReference type="SAM" id="MobiDB-lite"/>
    </source>
</evidence>
<gene>
    <name evidence="8" type="ORF">CTHT_0031070</name>
</gene>
<evidence type="ECO:0000313" key="8">
    <source>
        <dbReference type="EMBL" id="EGS21258.1"/>
    </source>
</evidence>
<feature type="region of interest" description="Disordered" evidence="6">
    <location>
        <begin position="143"/>
        <end position="179"/>
    </location>
</feature>
<accession>G0S484</accession>
<dbReference type="Gene3D" id="1.25.40.10">
    <property type="entry name" value="Tetratricopeptide repeat domain"/>
    <property type="match status" value="5"/>
</dbReference>
<evidence type="ECO:0000256" key="2">
    <source>
        <dbReference type="ARBA" id="ARBA00022737"/>
    </source>
</evidence>
<feature type="repeat" description="PPR" evidence="5">
    <location>
        <begin position="408"/>
        <end position="442"/>
    </location>
</feature>
<comment type="similarity">
    <text evidence="1">Belongs to the CCM1 family.</text>
</comment>
<dbReference type="HOGENOM" id="CLU_002863_0_0_1"/>
<dbReference type="eggNOG" id="KOG4197">
    <property type="taxonomic scope" value="Eukaryota"/>
</dbReference>
<comment type="subunit">
    <text evidence="4">Binds to mitochondrial small subunit 15S rRNA.</text>
</comment>
<evidence type="ECO:0000313" key="9">
    <source>
        <dbReference type="Proteomes" id="UP000008066"/>
    </source>
</evidence>
<dbReference type="Pfam" id="PF01535">
    <property type="entry name" value="PPR"/>
    <property type="match status" value="1"/>
</dbReference>
<dbReference type="InterPro" id="IPR057585">
    <property type="entry name" value="TPR_dom_fungi"/>
</dbReference>
<protein>
    <recommendedName>
        <fullName evidence="7">Tetratricopeptide repeat domain-containing protein</fullName>
    </recommendedName>
</protein>
<dbReference type="PANTHER" id="PTHR47936">
    <property type="entry name" value="PPR_LONG DOMAIN-CONTAINING PROTEIN"/>
    <property type="match status" value="1"/>
</dbReference>
<dbReference type="Proteomes" id="UP000008066">
    <property type="component" value="Unassembled WGS sequence"/>
</dbReference>
<feature type="repeat" description="PPR" evidence="5">
    <location>
        <begin position="1148"/>
        <end position="1182"/>
    </location>
</feature>
<dbReference type="OMA" id="PQACLYQ"/>
<sequence length="1200" mass="132339">MPSVYSSIFQNFIRQGFAKSFTHGYAQSVVAATHPHVLNSQNRPSFARRHNAARVGRLGGFGLQSAFHSNALQTSGEQSKEKAAGHGHGGLDAYFEHLQKTQQSGEGDKDWVQFQFPKRIEWKPTPASVLRGSDAKTLALSKDTTLSTSKKDDKDASKAASEELAAKDDEVTTSPGVPPEAKEALAHIDAAIQKEIEVRKELEALEKEVESLRATSPELAEQLEEEIRSRSSLPGSRVRTPDSAARTATPIVDPQSQSYADHLTKLSEAGRYAEIPAVFEAMLVAGINPTPTAYNALLMAAIHLPSEKWEVVTKALDVYADMLRRKVYPDSDTYNILVGLLASRSLEVNSLKQALEDKRLRFGGMDEPGKFMFASHELEHAMLTEDDRLDLAIKLFRSSVQYNKARYSPETYHQLIAACAQCGRVDEMLQMFEHMELSETTPFAATFPAMITAFANSGDLISAVECYNEYRNLAIANDNGEKTLQDRLDAQVYAAVINAYIISDKLEGAKKFYEKILKEYGENATEIKDAIVAGGFVKGFIDRGIYREALVWAQEIEGEARAKAMAKIAAIAADRGDRQTAGAAFANILPASAVTTPAIALLAMHVREGDVVSATRYWDILCNPSLPPTADFIEPTAMYAVALIGSGQVLEGLTQADYMFQRIHVACAESRPQIVEEIEEGIEFIQRFMATRGIVDPRVTPLAPAPVMTPAMTPALTAETVPGSPVPNPEDSFDPYGSSTDFKGSVAIAEELDGTRGRKGSKLHDALARLRNMRRAGRHPRYFTYAKLITHAAKEGKLDICQEILAMARSDVPPLPQYAAVRYGWTSILDAMIGACLTLGQRTLAEQYHQELLAMGCTPSANTYGLYITTLKETTKTSDEASEAVKIFRRAKAEGVEPTSFLYNALIGKLGRARRIDDCLYYFAEMRRLGITPTSVTYGTVVNALCRVSDDKFAEELFDEMESMPNYKPRPAPYNSMIQFFLNSKRDKTKALEYYERLKAKGMEPTSHTYKLLIDVHATLEPIDMAAAEAVLETIRASGQQPEAVHYASLIHARGCVLHDMEGARRQFDAVINDPTIPPSVCLFQAILEAMVANHKVAETEPLLAQMRDKKLEMSAYIANTLIHGWAAEKNIEKAKEIYTTLGKDKREPSTYEAMTRAYLSVQDRESAKEVVSEMLTRGYPSAVVSKVLELLGGGERAAY</sequence>
<proteinExistence type="inferred from homology"/>
<dbReference type="KEGG" id="cthr:CTHT_0031070"/>
<dbReference type="PROSITE" id="PS51375">
    <property type="entry name" value="PPR"/>
    <property type="match status" value="5"/>
</dbReference>
<dbReference type="NCBIfam" id="TIGR00756">
    <property type="entry name" value="PPR"/>
    <property type="match status" value="3"/>
</dbReference>
<feature type="repeat" description="PPR" evidence="5">
    <location>
        <begin position="899"/>
        <end position="933"/>
    </location>
</feature>
<dbReference type="PANTHER" id="PTHR47936:SF1">
    <property type="entry name" value="PENTATRICOPEPTIDE REPEAT-CONTAINING PROTEIN GUN1, CHLOROPLASTIC"/>
    <property type="match status" value="1"/>
</dbReference>
<evidence type="ECO:0000256" key="1">
    <source>
        <dbReference type="ARBA" id="ARBA00006192"/>
    </source>
</evidence>
<dbReference type="RefSeq" id="XP_006693554.1">
    <property type="nucleotide sequence ID" value="XM_006693491.1"/>
</dbReference>
<dbReference type="InterPro" id="IPR011990">
    <property type="entry name" value="TPR-like_helical_dom_sf"/>
</dbReference>
<evidence type="ECO:0000256" key="4">
    <source>
        <dbReference type="ARBA" id="ARBA00044511"/>
    </source>
</evidence>